<dbReference type="AlphaFoldDB" id="A0A1G9AHB9"/>
<keyword evidence="2" id="KW-1185">Reference proteome</keyword>
<dbReference type="RefSeq" id="WP_093214736.1">
    <property type="nucleotide sequence ID" value="NZ_FNFL01000004.1"/>
</dbReference>
<gene>
    <name evidence="1" type="ORF">SAMN05216243_2514</name>
</gene>
<reference evidence="1 2" key="1">
    <citation type="submission" date="2016-10" db="EMBL/GenBank/DDBJ databases">
        <authorList>
            <person name="de Groot N.N."/>
        </authorList>
    </citation>
    <scope>NUCLEOTIDE SEQUENCE [LARGE SCALE GENOMIC DNA]</scope>
    <source>
        <strain evidence="1 2">CGMCC 1.6502</strain>
    </source>
</reference>
<dbReference type="PANTHER" id="PTHR37804:SF1">
    <property type="entry name" value="CDAA REGULATORY PROTEIN CDAR"/>
    <property type="match status" value="1"/>
</dbReference>
<accession>A0A1G9AHB9</accession>
<dbReference type="InterPro" id="IPR053154">
    <property type="entry name" value="c-di-AMP_regulator"/>
</dbReference>
<dbReference type="STRING" id="407036.SAMN05216243_2514"/>
<organism evidence="1 2">
    <name type="scientific">Sediminibacillus albus</name>
    <dbReference type="NCBI Taxonomy" id="407036"/>
    <lineage>
        <taxon>Bacteria</taxon>
        <taxon>Bacillati</taxon>
        <taxon>Bacillota</taxon>
        <taxon>Bacilli</taxon>
        <taxon>Bacillales</taxon>
        <taxon>Bacillaceae</taxon>
        <taxon>Sediminibacillus</taxon>
    </lineage>
</organism>
<dbReference type="Gene3D" id="2.170.120.40">
    <property type="entry name" value="YbbR-like domain"/>
    <property type="match status" value="2"/>
</dbReference>
<dbReference type="OrthoDB" id="2960905at2"/>
<proteinExistence type="predicted"/>
<dbReference type="InterPro" id="IPR012505">
    <property type="entry name" value="YbbR"/>
</dbReference>
<dbReference type="Gene3D" id="2.170.120.30">
    <property type="match status" value="2"/>
</dbReference>
<evidence type="ECO:0000313" key="1">
    <source>
        <dbReference type="EMBL" id="SDK26671.1"/>
    </source>
</evidence>
<dbReference type="Proteomes" id="UP000198694">
    <property type="component" value="Unassembled WGS sequence"/>
</dbReference>
<dbReference type="EMBL" id="FNFL01000004">
    <property type="protein sequence ID" value="SDK26671.1"/>
    <property type="molecule type" value="Genomic_DNA"/>
</dbReference>
<dbReference type="PANTHER" id="PTHR37804">
    <property type="entry name" value="CDAA REGULATORY PROTEIN CDAR"/>
    <property type="match status" value="1"/>
</dbReference>
<protein>
    <submittedName>
        <fullName evidence="1">YbbR domain-containing protein</fullName>
    </submittedName>
</protein>
<dbReference type="Pfam" id="PF07949">
    <property type="entry name" value="YbbR"/>
    <property type="match status" value="3"/>
</dbReference>
<sequence>MDNWLKSPWVIRALALIMAILLFTAVRLDENITPPDNNPTFIPSGSNQIETMNNVPVNIRIDEENYVVSGVPETINMNMEGPNSSITPLVRKRSFEVFVDLEGLDPGTHNVNIQYSGIPDDVDVDIEPVSAEVTIEERASETFNVTVDYINPSQIADGFEIGKAKADPGTVEITSSQSEVDKVAVVKAYVDLKEVDKPIDSREVPVKVYDSQGNELSVRVEPETVEVSVDVNSPSKQVPIEAVTTGELQDGISIKSIEIEPENATVFASEENLAAIEQLKTEEIDLSKITEASTMEVSLASTPEIRLLDPEQVKVTIELERTETSTFSDIPIDVDNLPDDLSLRFLTPEENSMDIEVLGTEEELSDLGAGDFQLSVNAGGLEEGEHELPVEVSGPEGIAVEPEFEEVTVQIE</sequence>
<name>A0A1G9AHB9_9BACI</name>
<evidence type="ECO:0000313" key="2">
    <source>
        <dbReference type="Proteomes" id="UP000198694"/>
    </source>
</evidence>